<keyword evidence="2" id="KW-0472">Membrane</keyword>
<dbReference type="GeneID" id="91541075"/>
<dbReference type="PROSITE" id="PS00018">
    <property type="entry name" value="EF_HAND_1"/>
    <property type="match status" value="1"/>
</dbReference>
<evidence type="ECO:0000259" key="3">
    <source>
        <dbReference type="Pfam" id="PF00656"/>
    </source>
</evidence>
<feature type="compositionally biased region" description="Low complexity" evidence="1">
    <location>
        <begin position="430"/>
        <end position="457"/>
    </location>
</feature>
<sequence>MGEESRHALIIANDSYENPGLKKLRAPAQDAVALAEVLGDPQIGGFDVRVMRNEPAHVISMQVDDFFSDRKPGDTLVLHFSCHGLKSETGELFFAAPNTLPRRLASTAVAANFVRRCMASTRARSIALLLDCCYGGAFSQGPASVRAGGDAHVLDSFAGDKLGGGRGWAVITASNSMEYAFEGTDLAEDSAPQPSVFTHAVVQGLATGEADLDEDGRVSLDELYEYVFDHVRRQNPHQTPGRTVDMQGDMYLARSHRRRILPSPVPDDVRAAMRSPDLYTRRGAIAELRARMENRDLSVAVGAREALEEMAHRDIHAVAEEASRALSEMGINPHPTRLDFGPVRQHTSPPHRTVRLLGPPLARSCTPHVKEPRLRAQESGDGLDIWIDTVSTGPVHGDIVLKGIVGEALLHVEGKVVPAEEATSSPQDRTASPSASASPASPSAHATSPAAGPTSRPAEPEPPPSVTAPASQQAGSPAPPSTHRTPPSPGTRPPAPRETTGATARPRVPPPPLSPRPRRYGTHEQPTRSNTAPSSPPESGAAASPDAHVRRTPTSSRSLRAPTLAGAGLALAALAGGAVIKAGVKAAEIARSAENVGTSIKDHVEQAGILTPLVICLLSAVTGLVLTALACHEAKARPERCTPSAAVATSLLMATAKWLAVPTLILAALMLIAFLVLQAW</sequence>
<dbReference type="Proteomes" id="UP001335325">
    <property type="component" value="Chromosome"/>
</dbReference>
<accession>A0ABZ1GE87</accession>
<feature type="domain" description="Peptidase C14 caspase" evidence="3">
    <location>
        <begin position="6"/>
        <end position="244"/>
    </location>
</feature>
<evidence type="ECO:0000313" key="5">
    <source>
        <dbReference type="Proteomes" id="UP001335325"/>
    </source>
</evidence>
<keyword evidence="2" id="KW-0812">Transmembrane</keyword>
<dbReference type="InterPro" id="IPR029030">
    <property type="entry name" value="Caspase-like_dom_sf"/>
</dbReference>
<dbReference type="RefSeq" id="WP_326750787.1">
    <property type="nucleotide sequence ID" value="NZ_CP109134.1"/>
</dbReference>
<keyword evidence="5" id="KW-1185">Reference proteome</keyword>
<organism evidence="4 5">
    <name type="scientific">Streptomyces hirsutus</name>
    <dbReference type="NCBI Taxonomy" id="35620"/>
    <lineage>
        <taxon>Bacteria</taxon>
        <taxon>Bacillati</taxon>
        <taxon>Actinomycetota</taxon>
        <taxon>Actinomycetes</taxon>
        <taxon>Kitasatosporales</taxon>
        <taxon>Streptomycetaceae</taxon>
        <taxon>Streptomyces</taxon>
    </lineage>
</organism>
<dbReference type="InterPro" id="IPR018247">
    <property type="entry name" value="EF_Hand_1_Ca_BS"/>
</dbReference>
<feature type="transmembrane region" description="Helical" evidence="2">
    <location>
        <begin position="609"/>
        <end position="630"/>
    </location>
</feature>
<dbReference type="Gene3D" id="3.40.50.1460">
    <property type="match status" value="1"/>
</dbReference>
<dbReference type="NCBIfam" id="NF047832">
    <property type="entry name" value="caspase_w_EACC1"/>
    <property type="match status" value="1"/>
</dbReference>
<feature type="region of interest" description="Disordered" evidence="1">
    <location>
        <begin position="419"/>
        <end position="560"/>
    </location>
</feature>
<dbReference type="InterPro" id="IPR011600">
    <property type="entry name" value="Pept_C14_caspase"/>
</dbReference>
<proteinExistence type="predicted"/>
<feature type="compositionally biased region" description="Low complexity" evidence="1">
    <location>
        <begin position="467"/>
        <end position="485"/>
    </location>
</feature>
<feature type="compositionally biased region" description="Pro residues" evidence="1">
    <location>
        <begin position="486"/>
        <end position="496"/>
    </location>
</feature>
<name>A0ABZ1GE87_9ACTN</name>
<dbReference type="SUPFAM" id="SSF52129">
    <property type="entry name" value="Caspase-like"/>
    <property type="match status" value="1"/>
</dbReference>
<reference evidence="4 5" key="1">
    <citation type="submission" date="2022-10" db="EMBL/GenBank/DDBJ databases">
        <title>The complete genomes of actinobacterial strains from the NBC collection.</title>
        <authorList>
            <person name="Joergensen T.S."/>
            <person name="Alvarez Arevalo M."/>
            <person name="Sterndorff E.B."/>
            <person name="Faurdal D."/>
            <person name="Vuksanovic O."/>
            <person name="Mourched A.-S."/>
            <person name="Charusanti P."/>
            <person name="Shaw S."/>
            <person name="Blin K."/>
            <person name="Weber T."/>
        </authorList>
    </citation>
    <scope>NUCLEOTIDE SEQUENCE [LARGE SCALE GENOMIC DNA]</scope>
    <source>
        <strain evidence="4 5">NBC 01753</strain>
    </source>
</reference>
<keyword evidence="2" id="KW-1133">Transmembrane helix</keyword>
<protein>
    <submittedName>
        <fullName evidence="4">Caspase family protein</fullName>
    </submittedName>
</protein>
<evidence type="ECO:0000256" key="1">
    <source>
        <dbReference type="SAM" id="MobiDB-lite"/>
    </source>
</evidence>
<dbReference type="EMBL" id="CP109134">
    <property type="protein sequence ID" value="WSD04456.1"/>
    <property type="molecule type" value="Genomic_DNA"/>
</dbReference>
<evidence type="ECO:0000313" key="4">
    <source>
        <dbReference type="EMBL" id="WSD04456.1"/>
    </source>
</evidence>
<gene>
    <name evidence="4" type="ORF">OIE73_00855</name>
</gene>
<dbReference type="Pfam" id="PF00656">
    <property type="entry name" value="Peptidase_C14"/>
    <property type="match status" value="1"/>
</dbReference>
<feature type="region of interest" description="Disordered" evidence="1">
    <location>
        <begin position="333"/>
        <end position="352"/>
    </location>
</feature>
<feature type="transmembrane region" description="Helical" evidence="2">
    <location>
        <begin position="658"/>
        <end position="677"/>
    </location>
</feature>
<evidence type="ECO:0000256" key="2">
    <source>
        <dbReference type="SAM" id="Phobius"/>
    </source>
</evidence>